<dbReference type="GO" id="GO:0016020">
    <property type="term" value="C:membrane"/>
    <property type="evidence" value="ECO:0007669"/>
    <property type="project" value="TreeGrafter"/>
</dbReference>
<dbReference type="Gene3D" id="3.40.50.1820">
    <property type="entry name" value="alpha/beta hydrolase"/>
    <property type="match status" value="1"/>
</dbReference>
<dbReference type="InterPro" id="IPR000073">
    <property type="entry name" value="AB_hydrolase_1"/>
</dbReference>
<evidence type="ECO:0000313" key="4">
    <source>
        <dbReference type="Proteomes" id="UP000638848"/>
    </source>
</evidence>
<dbReference type="Proteomes" id="UP000638848">
    <property type="component" value="Unassembled WGS sequence"/>
</dbReference>
<dbReference type="SUPFAM" id="SSF53474">
    <property type="entry name" value="alpha/beta-Hydrolases"/>
    <property type="match status" value="1"/>
</dbReference>
<keyword evidence="4" id="KW-1185">Reference proteome</keyword>
<protein>
    <recommendedName>
        <fullName evidence="2">AB hydrolase-1 domain-containing protein</fullName>
    </recommendedName>
</protein>
<feature type="region of interest" description="Disordered" evidence="1">
    <location>
        <begin position="1"/>
        <end position="23"/>
    </location>
</feature>
<evidence type="ECO:0000313" key="3">
    <source>
        <dbReference type="EMBL" id="GGG59209.1"/>
    </source>
</evidence>
<organism evidence="3 4">
    <name type="scientific">Kocuria dechangensis</name>
    <dbReference type="NCBI Taxonomy" id="1176249"/>
    <lineage>
        <taxon>Bacteria</taxon>
        <taxon>Bacillati</taxon>
        <taxon>Actinomycetota</taxon>
        <taxon>Actinomycetes</taxon>
        <taxon>Micrococcales</taxon>
        <taxon>Micrococcaceae</taxon>
        <taxon>Kocuria</taxon>
    </lineage>
</organism>
<proteinExistence type="predicted"/>
<feature type="region of interest" description="Disordered" evidence="1">
    <location>
        <begin position="122"/>
        <end position="142"/>
    </location>
</feature>
<dbReference type="PANTHER" id="PTHR43798:SF33">
    <property type="entry name" value="HYDROLASE, PUTATIVE (AFU_ORTHOLOGUE AFUA_2G14860)-RELATED"/>
    <property type="match status" value="1"/>
</dbReference>
<feature type="region of interest" description="Disordered" evidence="1">
    <location>
        <begin position="338"/>
        <end position="385"/>
    </location>
</feature>
<dbReference type="RefSeq" id="WP_188537285.1">
    <property type="nucleotide sequence ID" value="NZ_BMEQ01000011.1"/>
</dbReference>
<dbReference type="Pfam" id="PF12697">
    <property type="entry name" value="Abhydrolase_6"/>
    <property type="match status" value="1"/>
</dbReference>
<dbReference type="InterPro" id="IPR050266">
    <property type="entry name" value="AB_hydrolase_sf"/>
</dbReference>
<dbReference type="InterPro" id="IPR000639">
    <property type="entry name" value="Epox_hydrolase-like"/>
</dbReference>
<dbReference type="GO" id="GO:0003824">
    <property type="term" value="F:catalytic activity"/>
    <property type="evidence" value="ECO:0007669"/>
    <property type="project" value="InterPro"/>
</dbReference>
<feature type="domain" description="AB hydrolase-1" evidence="2">
    <location>
        <begin position="55"/>
        <end position="331"/>
    </location>
</feature>
<feature type="compositionally biased region" description="Basic residues" evidence="1">
    <location>
        <begin position="376"/>
        <end position="385"/>
    </location>
</feature>
<accession>A0A917LV22</accession>
<dbReference type="PRINTS" id="PR00412">
    <property type="entry name" value="EPOXHYDRLASE"/>
</dbReference>
<evidence type="ECO:0000256" key="1">
    <source>
        <dbReference type="SAM" id="MobiDB-lite"/>
    </source>
</evidence>
<comment type="caution">
    <text evidence="3">The sequence shown here is derived from an EMBL/GenBank/DDBJ whole genome shotgun (WGS) entry which is preliminary data.</text>
</comment>
<dbReference type="InterPro" id="IPR029058">
    <property type="entry name" value="AB_hydrolase_fold"/>
</dbReference>
<gene>
    <name evidence="3" type="ORF">GCM10011374_22650</name>
</gene>
<name>A0A917LV22_9MICC</name>
<dbReference type="EMBL" id="BMEQ01000011">
    <property type="protein sequence ID" value="GGG59209.1"/>
    <property type="molecule type" value="Genomic_DNA"/>
</dbReference>
<reference evidence="3" key="2">
    <citation type="submission" date="2020-09" db="EMBL/GenBank/DDBJ databases">
        <authorList>
            <person name="Sun Q."/>
            <person name="Zhou Y."/>
        </authorList>
    </citation>
    <scope>NUCLEOTIDE SEQUENCE</scope>
    <source>
        <strain evidence="3">CGMCC 1.12187</strain>
    </source>
</reference>
<sequence>MSESTAPQGPAGREPVAEGPWPERNPYAERRSVVLDGYKVRYWFYDVDRTRKPLVVMVHGFRGDHHGLQLIADRLRDRYHVVVPDLPGFGRSEPFPDRPHDVAGYAEFLRRFVEVLTAGAVHDRPAPGSTPGAGSGDEKAVEADGGPGRGIVLLGHSFGSVVAAHFAAAHPAMVERLVLVNPICEPALEGSRAALSRLTGTYYRLGRVLPAALGRRLLASGAVTDGMSEVMTKSPDPGLRRYVRNQHRAYFSVFADRDVLMEAYEASVSHTVAEVAMQLTMPTLLVVGAEDELGSVPAQRRMASWIPRHRLEVLEGLGHLIHYEAPGRTAQLVDGFLTGPAPEPADAPPALHEQLPPAGAAEPETAQFTGLQQVVRRGRHRRSGP</sequence>
<dbReference type="AlphaFoldDB" id="A0A917LV22"/>
<dbReference type="PANTHER" id="PTHR43798">
    <property type="entry name" value="MONOACYLGLYCEROL LIPASE"/>
    <property type="match status" value="1"/>
</dbReference>
<evidence type="ECO:0000259" key="2">
    <source>
        <dbReference type="Pfam" id="PF12697"/>
    </source>
</evidence>
<reference evidence="3" key="1">
    <citation type="journal article" date="2014" name="Int. J. Syst. Evol. Microbiol.">
        <title>Complete genome sequence of Corynebacterium casei LMG S-19264T (=DSM 44701T), isolated from a smear-ripened cheese.</title>
        <authorList>
            <consortium name="US DOE Joint Genome Institute (JGI-PGF)"/>
            <person name="Walter F."/>
            <person name="Albersmeier A."/>
            <person name="Kalinowski J."/>
            <person name="Ruckert C."/>
        </authorList>
    </citation>
    <scope>NUCLEOTIDE SEQUENCE</scope>
    <source>
        <strain evidence="3">CGMCC 1.12187</strain>
    </source>
</reference>